<name>A0A380SBI8_STAGA</name>
<evidence type="ECO:0000256" key="1">
    <source>
        <dbReference type="SAM" id="Phobius"/>
    </source>
</evidence>
<proteinExistence type="predicted"/>
<accession>A0A380SBI8</accession>
<gene>
    <name evidence="2" type="ORF">NCTC12195_05052</name>
</gene>
<feature type="transmembrane region" description="Helical" evidence="1">
    <location>
        <begin position="41"/>
        <end position="62"/>
    </location>
</feature>
<dbReference type="EMBL" id="UHDK01000004">
    <property type="protein sequence ID" value="SUQ38675.1"/>
    <property type="molecule type" value="Genomic_DNA"/>
</dbReference>
<organism evidence="2 3">
    <name type="scientific">Staphylococcus gallinarum</name>
    <dbReference type="NCBI Taxonomy" id="1293"/>
    <lineage>
        <taxon>Bacteria</taxon>
        <taxon>Bacillati</taxon>
        <taxon>Bacillota</taxon>
        <taxon>Bacilli</taxon>
        <taxon>Bacillales</taxon>
        <taxon>Staphylococcaceae</taxon>
        <taxon>Staphylococcus</taxon>
    </lineage>
</organism>
<keyword evidence="1" id="KW-1133">Transmembrane helix</keyword>
<protein>
    <submittedName>
        <fullName evidence="2">Uncharacterized protein</fullName>
    </submittedName>
</protein>
<dbReference type="AlphaFoldDB" id="A0A380SBI8"/>
<evidence type="ECO:0000313" key="2">
    <source>
        <dbReference type="EMBL" id="SUQ38675.1"/>
    </source>
</evidence>
<evidence type="ECO:0000313" key="3">
    <source>
        <dbReference type="Proteomes" id="UP000255277"/>
    </source>
</evidence>
<feature type="transmembrane region" description="Helical" evidence="1">
    <location>
        <begin position="12"/>
        <end position="35"/>
    </location>
</feature>
<dbReference type="Proteomes" id="UP000255277">
    <property type="component" value="Unassembled WGS sequence"/>
</dbReference>
<reference evidence="2 3" key="1">
    <citation type="submission" date="2018-06" db="EMBL/GenBank/DDBJ databases">
        <authorList>
            <consortium name="Pathogen Informatics"/>
            <person name="Doyle S."/>
        </authorList>
    </citation>
    <scope>NUCLEOTIDE SEQUENCE [LARGE SCALE GENOMIC DNA]</scope>
    <source>
        <strain evidence="2 3">NCTC12195</strain>
    </source>
</reference>
<keyword evidence="1" id="KW-0812">Transmembrane</keyword>
<sequence length="78" mass="9014">MNPKGNRIINILILIALIIIVSSPTMLAGAIIYSAVNSKDLWVFIIMVVIGIIWTIFIMWLFRWVYQKKKLRKNEPAV</sequence>
<keyword evidence="1" id="KW-0472">Membrane</keyword>